<comment type="caution">
    <text evidence="3">The sequence shown here is derived from an EMBL/GenBank/DDBJ whole genome shotgun (WGS) entry which is preliminary data.</text>
</comment>
<dbReference type="InterPro" id="IPR011991">
    <property type="entry name" value="ArsR-like_HTH"/>
</dbReference>
<name>A0A7C3C5L8_9PROT</name>
<protein>
    <submittedName>
        <fullName evidence="3">MarR family transcriptional regulator</fullName>
    </submittedName>
</protein>
<gene>
    <name evidence="3" type="ORF">ENJ46_03710</name>
</gene>
<feature type="region of interest" description="Disordered" evidence="1">
    <location>
        <begin position="50"/>
        <end position="74"/>
    </location>
</feature>
<dbReference type="Gene3D" id="1.10.10.10">
    <property type="entry name" value="Winged helix-like DNA-binding domain superfamily/Winged helix DNA-binding domain"/>
    <property type="match status" value="1"/>
</dbReference>
<sequence>MQSTLPFAGQTQSNLLHILMRSGTAMSIEDIARALGVTKTAARQHILNLQQGGYVQTAEPDTDPHQRRGRPSYN</sequence>
<feature type="non-terminal residue" evidence="3">
    <location>
        <position position="74"/>
    </location>
</feature>
<evidence type="ECO:0000313" key="3">
    <source>
        <dbReference type="EMBL" id="HFB55008.1"/>
    </source>
</evidence>
<dbReference type="Proteomes" id="UP000886042">
    <property type="component" value="Unassembled WGS sequence"/>
</dbReference>
<accession>A0A7C3C5L8</accession>
<dbReference type="Pfam" id="PF12802">
    <property type="entry name" value="MarR_2"/>
    <property type="match status" value="1"/>
</dbReference>
<dbReference type="EMBL" id="DRMN01000243">
    <property type="protein sequence ID" value="HFB55008.1"/>
    <property type="molecule type" value="Genomic_DNA"/>
</dbReference>
<dbReference type="SUPFAM" id="SSF46785">
    <property type="entry name" value="Winged helix' DNA-binding domain"/>
    <property type="match status" value="1"/>
</dbReference>
<dbReference type="InterPro" id="IPR036388">
    <property type="entry name" value="WH-like_DNA-bd_sf"/>
</dbReference>
<dbReference type="AlphaFoldDB" id="A0A7C3C5L8"/>
<evidence type="ECO:0000256" key="1">
    <source>
        <dbReference type="SAM" id="MobiDB-lite"/>
    </source>
</evidence>
<feature type="domain" description="HTH marR-type" evidence="2">
    <location>
        <begin position="11"/>
        <end position="63"/>
    </location>
</feature>
<dbReference type="GO" id="GO:0003700">
    <property type="term" value="F:DNA-binding transcription factor activity"/>
    <property type="evidence" value="ECO:0007669"/>
    <property type="project" value="InterPro"/>
</dbReference>
<dbReference type="InterPro" id="IPR036390">
    <property type="entry name" value="WH_DNA-bd_sf"/>
</dbReference>
<evidence type="ECO:0000259" key="2">
    <source>
        <dbReference type="Pfam" id="PF12802"/>
    </source>
</evidence>
<reference evidence="3" key="1">
    <citation type="journal article" date="2020" name="mSystems">
        <title>Genome- and Community-Level Interaction Insights into Carbon Utilization and Element Cycling Functions of Hydrothermarchaeota in Hydrothermal Sediment.</title>
        <authorList>
            <person name="Zhou Z."/>
            <person name="Liu Y."/>
            <person name="Xu W."/>
            <person name="Pan J."/>
            <person name="Luo Z.H."/>
            <person name="Li M."/>
        </authorList>
    </citation>
    <scope>NUCLEOTIDE SEQUENCE [LARGE SCALE GENOMIC DNA]</scope>
    <source>
        <strain evidence="3">HyVt-489</strain>
    </source>
</reference>
<dbReference type="CDD" id="cd00090">
    <property type="entry name" value="HTH_ARSR"/>
    <property type="match status" value="1"/>
</dbReference>
<proteinExistence type="predicted"/>
<dbReference type="InterPro" id="IPR000835">
    <property type="entry name" value="HTH_MarR-typ"/>
</dbReference>
<organism evidence="3">
    <name type="scientific">Hellea balneolensis</name>
    <dbReference type="NCBI Taxonomy" id="287478"/>
    <lineage>
        <taxon>Bacteria</taxon>
        <taxon>Pseudomonadati</taxon>
        <taxon>Pseudomonadota</taxon>
        <taxon>Alphaproteobacteria</taxon>
        <taxon>Maricaulales</taxon>
        <taxon>Robiginitomaculaceae</taxon>
        <taxon>Hellea</taxon>
    </lineage>
</organism>